<dbReference type="Proteomes" id="UP000608420">
    <property type="component" value="Unassembled WGS sequence"/>
</dbReference>
<reference evidence="3" key="1">
    <citation type="journal article" date="2019" name="Int. J. Syst. Evol. Microbiol.">
        <title>The Global Catalogue of Microorganisms (GCM) 10K type strain sequencing project: providing services to taxonomists for standard genome sequencing and annotation.</title>
        <authorList>
            <consortium name="The Broad Institute Genomics Platform"/>
            <consortium name="The Broad Institute Genome Sequencing Center for Infectious Disease"/>
            <person name="Wu L."/>
            <person name="Ma J."/>
        </authorList>
    </citation>
    <scope>NUCLEOTIDE SEQUENCE [LARGE SCALE GENOMIC DNA]</scope>
    <source>
        <strain evidence="3">CGMCC 1.15420</strain>
    </source>
</reference>
<protein>
    <submittedName>
        <fullName evidence="2">ABC transporter substrate-binding protein</fullName>
    </submittedName>
</protein>
<evidence type="ECO:0000313" key="2">
    <source>
        <dbReference type="EMBL" id="GGF91360.1"/>
    </source>
</evidence>
<accession>A0ABQ1VR44</accession>
<keyword evidence="3" id="KW-1185">Reference proteome</keyword>
<evidence type="ECO:0000313" key="3">
    <source>
        <dbReference type="Proteomes" id="UP000608420"/>
    </source>
</evidence>
<dbReference type="Pfam" id="PF13343">
    <property type="entry name" value="SBP_bac_6"/>
    <property type="match status" value="1"/>
</dbReference>
<name>A0ABQ1VR44_9BACL</name>
<organism evidence="2 3">
    <name type="scientific">Paenibacillus aceti</name>
    <dbReference type="NCBI Taxonomy" id="1820010"/>
    <lineage>
        <taxon>Bacteria</taxon>
        <taxon>Bacillati</taxon>
        <taxon>Bacillota</taxon>
        <taxon>Bacilli</taxon>
        <taxon>Bacillales</taxon>
        <taxon>Paenibacillaceae</taxon>
        <taxon>Paenibacillus</taxon>
    </lineage>
</organism>
<comment type="caution">
    <text evidence="2">The sequence shown here is derived from an EMBL/GenBank/DDBJ whole genome shotgun (WGS) entry which is preliminary data.</text>
</comment>
<dbReference type="PROSITE" id="PS51257">
    <property type="entry name" value="PROKAR_LIPOPROTEIN"/>
    <property type="match status" value="1"/>
</dbReference>
<dbReference type="SUPFAM" id="SSF53850">
    <property type="entry name" value="Periplasmic binding protein-like II"/>
    <property type="match status" value="1"/>
</dbReference>
<dbReference type="RefSeq" id="WP_120460907.1">
    <property type="nucleotide sequence ID" value="NZ_BMIW01000006.1"/>
</dbReference>
<keyword evidence="1" id="KW-0732">Signal</keyword>
<gene>
    <name evidence="2" type="ORF">GCM10010913_11020</name>
</gene>
<dbReference type="Gene3D" id="3.40.190.10">
    <property type="entry name" value="Periplasmic binding protein-like II"/>
    <property type="match status" value="2"/>
</dbReference>
<dbReference type="EMBL" id="BMIW01000006">
    <property type="protein sequence ID" value="GGF91360.1"/>
    <property type="molecule type" value="Genomic_DNA"/>
</dbReference>
<sequence>MKPWLKKELGLGLVLSLFVLMLAACGGSNSSKEATTSGNASAAPATEEISVTDLEAKAKEEGSVASVGMPDSWANWKGTWEDLKSKYSLTHTDTDMSSAEEIAKFEAEKDKPTADIGDVGIAFGSVAIDKGVTQPYKTSYWDEIPDWAKDSEGHWLVGYQGSISIFTNTQLVQSAPQSWEELKNGDYKIIVGDVTKAAQAQMAVLAAAIAYGGDESNIEPGIAYFEELAKKGRLSNAEASLANIEKGEVQVTLLWDFNALNYKDQLGADKFSVAIPKEGSVVSGYATIINKYAPHPNAAKLAREYILSDDGQINLAKGYARPIRDSVQLPEEVAAKLLPAEAYTNVKPVNDYKVWEETAKTLPQLWQERVLVHMN</sequence>
<proteinExistence type="predicted"/>
<dbReference type="PANTHER" id="PTHR30006:SF2">
    <property type="entry name" value="ABC TRANSPORTER SUBSTRATE-BINDING PROTEIN"/>
    <property type="match status" value="1"/>
</dbReference>
<evidence type="ECO:0000256" key="1">
    <source>
        <dbReference type="ARBA" id="ARBA00022729"/>
    </source>
</evidence>
<dbReference type="PANTHER" id="PTHR30006">
    <property type="entry name" value="THIAMINE-BINDING PERIPLASMIC PROTEIN-RELATED"/>
    <property type="match status" value="1"/>
</dbReference>